<dbReference type="EMBL" id="CP002345">
    <property type="protein sequence ID" value="ADQ78692.1"/>
    <property type="molecule type" value="Genomic_DNA"/>
</dbReference>
<organism evidence="3 4">
    <name type="scientific">Paludibacter propionicigenes (strain DSM 17365 / JCM 13257 / WB4)</name>
    <dbReference type="NCBI Taxonomy" id="694427"/>
    <lineage>
        <taxon>Bacteria</taxon>
        <taxon>Pseudomonadati</taxon>
        <taxon>Bacteroidota</taxon>
        <taxon>Bacteroidia</taxon>
        <taxon>Bacteroidales</taxon>
        <taxon>Paludibacteraceae</taxon>
        <taxon>Paludibacter</taxon>
    </lineage>
</organism>
<evidence type="ECO:0000313" key="4">
    <source>
        <dbReference type="Proteomes" id="UP000008718"/>
    </source>
</evidence>
<dbReference type="STRING" id="694427.Palpr_0533"/>
<name>E4T1U8_PALPW</name>
<dbReference type="SUPFAM" id="SSF56300">
    <property type="entry name" value="Metallo-dependent phosphatases"/>
    <property type="match status" value="1"/>
</dbReference>
<sequence>MKKRNTLILIYLVLFLCAAFAAKPFRFALFTDTHISPTNTQPTEDLINAVNDVNSLNDIDFVIVSGDVSDLGDTVSLRIARKQLEKLHMPYFILPGNHDIRWSEPQAANFKKIFKADKFSFTHKGYKFIGFATAPQAKSGKGIIRNEDIDWLQKTMDSAKTDVPMFAVTHYPLQTGDVENWKEATDILKKHNIKAVLGGHYHRNVLFNYDGIPGIISRSALRAKDPVGGYSVFAVSDTIKVWEKRIGQKELLWLELPMEQ</sequence>
<evidence type="ECO:0000256" key="1">
    <source>
        <dbReference type="SAM" id="SignalP"/>
    </source>
</evidence>
<keyword evidence="1" id="KW-0732">Signal</keyword>
<dbReference type="eggNOG" id="COG1409">
    <property type="taxonomic scope" value="Bacteria"/>
</dbReference>
<dbReference type="PANTHER" id="PTHR43143:SF1">
    <property type="entry name" value="SERINE_THREONINE-PROTEIN PHOSPHATASE CPPED1"/>
    <property type="match status" value="1"/>
</dbReference>
<evidence type="ECO:0000259" key="2">
    <source>
        <dbReference type="Pfam" id="PF00149"/>
    </source>
</evidence>
<feature type="chain" id="PRO_5003186785" evidence="1">
    <location>
        <begin position="22"/>
        <end position="260"/>
    </location>
</feature>
<protein>
    <submittedName>
        <fullName evidence="3">Metallophosphoesterase</fullName>
    </submittedName>
</protein>
<reference key="1">
    <citation type="submission" date="2010-11" db="EMBL/GenBank/DDBJ databases">
        <title>The complete genome of Paludibacter propionicigenes DSM 17365.</title>
        <authorList>
            <consortium name="US DOE Joint Genome Institute (JGI-PGF)"/>
            <person name="Lucas S."/>
            <person name="Copeland A."/>
            <person name="Lapidus A."/>
            <person name="Bruce D."/>
            <person name="Goodwin L."/>
            <person name="Pitluck S."/>
            <person name="Kyrpides N."/>
            <person name="Mavromatis K."/>
            <person name="Ivanova N."/>
            <person name="Munk A.C."/>
            <person name="Brettin T."/>
            <person name="Detter J.C."/>
            <person name="Han C."/>
            <person name="Tapia R."/>
            <person name="Land M."/>
            <person name="Hauser L."/>
            <person name="Markowitz V."/>
            <person name="Cheng J.-F."/>
            <person name="Hugenholtz P."/>
            <person name="Woyke T."/>
            <person name="Wu D."/>
            <person name="Gronow S."/>
            <person name="Wellnitz S."/>
            <person name="Brambilla E."/>
            <person name="Klenk H.-P."/>
            <person name="Eisen J.A."/>
        </authorList>
    </citation>
    <scope>NUCLEOTIDE SEQUENCE</scope>
    <source>
        <strain>WB4</strain>
    </source>
</reference>
<dbReference type="InterPro" id="IPR029052">
    <property type="entry name" value="Metallo-depent_PP-like"/>
</dbReference>
<proteinExistence type="predicted"/>
<dbReference type="Proteomes" id="UP000008718">
    <property type="component" value="Chromosome"/>
</dbReference>
<accession>E4T1U8</accession>
<keyword evidence="4" id="KW-1185">Reference proteome</keyword>
<reference evidence="3 4" key="2">
    <citation type="journal article" date="2011" name="Stand. Genomic Sci.">
        <title>Complete genome sequence of Paludibacter propionicigenes type strain (WB4).</title>
        <authorList>
            <person name="Gronow S."/>
            <person name="Munk C."/>
            <person name="Lapidus A."/>
            <person name="Nolan M."/>
            <person name="Lucas S."/>
            <person name="Hammon N."/>
            <person name="Deshpande S."/>
            <person name="Cheng J.F."/>
            <person name="Tapia R."/>
            <person name="Han C."/>
            <person name="Goodwin L."/>
            <person name="Pitluck S."/>
            <person name="Liolios K."/>
            <person name="Ivanova N."/>
            <person name="Mavromatis K."/>
            <person name="Mikhailova N."/>
            <person name="Pati A."/>
            <person name="Chen A."/>
            <person name="Palaniappan K."/>
            <person name="Land M."/>
            <person name="Hauser L."/>
            <person name="Chang Y.J."/>
            <person name="Jeffries C.D."/>
            <person name="Brambilla E."/>
            <person name="Rohde M."/>
            <person name="Goker M."/>
            <person name="Detter J.C."/>
            <person name="Woyke T."/>
            <person name="Bristow J."/>
            <person name="Eisen J.A."/>
            <person name="Markowitz V."/>
            <person name="Hugenholtz P."/>
            <person name="Kyrpides N.C."/>
            <person name="Klenk H.P."/>
        </authorList>
    </citation>
    <scope>NUCLEOTIDE SEQUENCE [LARGE SCALE GENOMIC DNA]</scope>
    <source>
        <strain evidence="4">DSM 17365 / JCM 13257 / WB4</strain>
    </source>
</reference>
<dbReference type="Gene3D" id="3.60.21.10">
    <property type="match status" value="1"/>
</dbReference>
<dbReference type="InterPro" id="IPR004843">
    <property type="entry name" value="Calcineurin-like_PHP"/>
</dbReference>
<dbReference type="AlphaFoldDB" id="E4T1U8"/>
<feature type="signal peptide" evidence="1">
    <location>
        <begin position="1"/>
        <end position="21"/>
    </location>
</feature>
<feature type="domain" description="Calcineurin-like phosphoesterase" evidence="2">
    <location>
        <begin position="25"/>
        <end position="203"/>
    </location>
</feature>
<evidence type="ECO:0000313" key="3">
    <source>
        <dbReference type="EMBL" id="ADQ78692.1"/>
    </source>
</evidence>
<dbReference type="HOGENOM" id="CLU_1068953_0_0_10"/>
<dbReference type="KEGG" id="ppn:Palpr_0533"/>
<dbReference type="GO" id="GO:0016787">
    <property type="term" value="F:hydrolase activity"/>
    <property type="evidence" value="ECO:0007669"/>
    <property type="project" value="InterPro"/>
</dbReference>
<dbReference type="InterPro" id="IPR051918">
    <property type="entry name" value="STPP_CPPED1"/>
</dbReference>
<dbReference type="PANTHER" id="PTHR43143">
    <property type="entry name" value="METALLOPHOSPHOESTERASE, CALCINEURIN SUPERFAMILY"/>
    <property type="match status" value="1"/>
</dbReference>
<dbReference type="RefSeq" id="WP_013444061.1">
    <property type="nucleotide sequence ID" value="NC_014734.1"/>
</dbReference>
<dbReference type="Pfam" id="PF00149">
    <property type="entry name" value="Metallophos"/>
    <property type="match status" value="1"/>
</dbReference>
<dbReference type="OrthoDB" id="9816081at2"/>
<gene>
    <name evidence="3" type="ordered locus">Palpr_0533</name>
</gene>